<gene>
    <name evidence="2" type="ORF">PO587_39175</name>
</gene>
<reference evidence="2 3" key="1">
    <citation type="journal article" date="2015" name="Int. J. Syst. Evol. Microbiol.">
        <title>Streptomyces gilvifuscus sp. nov., an actinomycete that produces antibacterial compounds isolated from soil.</title>
        <authorList>
            <person name="Nguyen T.M."/>
            <person name="Kim J."/>
        </authorList>
    </citation>
    <scope>NUCLEOTIDE SEQUENCE [LARGE SCALE GENOMIC DNA]</scope>
    <source>
        <strain evidence="2 3">T113</strain>
    </source>
</reference>
<accession>A0ABT5G784</accession>
<protein>
    <submittedName>
        <fullName evidence="2">Aminoglycoside phosphotransferase family protein</fullName>
    </submittedName>
</protein>
<dbReference type="EMBL" id="JAQOSK010000023">
    <property type="protein sequence ID" value="MDC2960462.1"/>
    <property type="molecule type" value="Genomic_DNA"/>
</dbReference>
<dbReference type="InterPro" id="IPR011009">
    <property type="entry name" value="Kinase-like_dom_sf"/>
</dbReference>
<dbReference type="Proteomes" id="UP001221328">
    <property type="component" value="Unassembled WGS sequence"/>
</dbReference>
<keyword evidence="3" id="KW-1185">Reference proteome</keyword>
<dbReference type="InterPro" id="IPR002575">
    <property type="entry name" value="Aminoglycoside_PTrfase"/>
</dbReference>
<evidence type="ECO:0000313" key="2">
    <source>
        <dbReference type="EMBL" id="MDC2960462.1"/>
    </source>
</evidence>
<sequence>METIPEAETPGSDPWLAFFADRGHTGVRRIGAGVEGVVYSLGEGLAAKVWSGRPPGDIEVTRQVYADIARHPLPFATPEILDVEDHEGVTVTYERELPGDSMRGDSAHEAYERRLLPRHNDALLGVLRGLACVPGTDAMRRMTVQGDDRPLWRDHDCFRSALAALVARAAARHGAVLAAQLPDFEAGVERTRKALHALPDAPVAAIHGDLVPPNIHVDAAGRPVAVLDFGFFTTAGDPAFEAAVTAAIWDMYGPHAEEHTAELTRLFAHELGYAPATLTTYQAAYALMTYDLFGLGDRDGHFRWCTEQLRRNAVFSA</sequence>
<organism evidence="2 3">
    <name type="scientific">Streptomyces gilvifuscus</name>
    <dbReference type="NCBI Taxonomy" id="1550617"/>
    <lineage>
        <taxon>Bacteria</taxon>
        <taxon>Bacillati</taxon>
        <taxon>Actinomycetota</taxon>
        <taxon>Actinomycetes</taxon>
        <taxon>Kitasatosporales</taxon>
        <taxon>Streptomycetaceae</taxon>
        <taxon>Streptomyces</taxon>
    </lineage>
</organism>
<dbReference type="Pfam" id="PF01636">
    <property type="entry name" value="APH"/>
    <property type="match status" value="1"/>
</dbReference>
<name>A0ABT5G784_9ACTN</name>
<comment type="caution">
    <text evidence="2">The sequence shown here is derived from an EMBL/GenBank/DDBJ whole genome shotgun (WGS) entry which is preliminary data.</text>
</comment>
<feature type="domain" description="Aminoglycoside phosphotransferase" evidence="1">
    <location>
        <begin position="27"/>
        <end position="251"/>
    </location>
</feature>
<dbReference type="SUPFAM" id="SSF56112">
    <property type="entry name" value="Protein kinase-like (PK-like)"/>
    <property type="match status" value="1"/>
</dbReference>
<dbReference type="Gene3D" id="3.90.1200.10">
    <property type="match status" value="1"/>
</dbReference>
<proteinExistence type="predicted"/>
<dbReference type="RefSeq" id="WP_272178606.1">
    <property type="nucleotide sequence ID" value="NZ_JAQOSK010000023.1"/>
</dbReference>
<evidence type="ECO:0000259" key="1">
    <source>
        <dbReference type="Pfam" id="PF01636"/>
    </source>
</evidence>
<evidence type="ECO:0000313" key="3">
    <source>
        <dbReference type="Proteomes" id="UP001221328"/>
    </source>
</evidence>